<accession>A0A0P1GHF1</accession>
<dbReference type="PROSITE" id="PS50110">
    <property type="entry name" value="RESPONSE_REGULATORY"/>
    <property type="match status" value="1"/>
</dbReference>
<feature type="domain" description="Response regulatory" evidence="7">
    <location>
        <begin position="7"/>
        <end position="123"/>
    </location>
</feature>
<dbReference type="CDD" id="cd17574">
    <property type="entry name" value="REC_OmpR"/>
    <property type="match status" value="1"/>
</dbReference>
<dbReference type="PANTHER" id="PTHR44591">
    <property type="entry name" value="STRESS RESPONSE REGULATOR PROTEIN 1"/>
    <property type="match status" value="1"/>
</dbReference>
<name>A0A0P1GHF1_9RHOB</name>
<evidence type="ECO:0000256" key="1">
    <source>
        <dbReference type="ARBA" id="ARBA00022553"/>
    </source>
</evidence>
<dbReference type="STRING" id="928856.SAMN04488049_102236"/>
<dbReference type="GO" id="GO:0003677">
    <property type="term" value="F:DNA binding"/>
    <property type="evidence" value="ECO:0007669"/>
    <property type="project" value="UniProtKB-KW"/>
</dbReference>
<dbReference type="PANTHER" id="PTHR44591:SF14">
    <property type="entry name" value="PROTEIN PILG"/>
    <property type="match status" value="1"/>
</dbReference>
<proteinExistence type="predicted"/>
<feature type="modified residue" description="4-aspartylphosphate" evidence="6">
    <location>
        <position position="56"/>
    </location>
</feature>
<dbReference type="InterPro" id="IPR011006">
    <property type="entry name" value="CheY-like_superfamily"/>
</dbReference>
<evidence type="ECO:0000256" key="6">
    <source>
        <dbReference type="PROSITE-ProRule" id="PRU00169"/>
    </source>
</evidence>
<dbReference type="InterPro" id="IPR050595">
    <property type="entry name" value="Bact_response_regulator"/>
</dbReference>
<dbReference type="GO" id="GO:0000160">
    <property type="term" value="P:phosphorelay signal transduction system"/>
    <property type="evidence" value="ECO:0007669"/>
    <property type="project" value="UniProtKB-KW"/>
</dbReference>
<dbReference type="Pfam" id="PF00072">
    <property type="entry name" value="Response_reg"/>
    <property type="match status" value="1"/>
</dbReference>
<dbReference type="SUPFAM" id="SSF52172">
    <property type="entry name" value="CheY-like"/>
    <property type="match status" value="1"/>
</dbReference>
<protein>
    <submittedName>
        <fullName evidence="8">Transcriptional regulatory protein YycF</fullName>
    </submittedName>
</protein>
<dbReference type="FunFam" id="3.40.50.2300:FF:000001">
    <property type="entry name" value="DNA-binding response regulator PhoB"/>
    <property type="match status" value="1"/>
</dbReference>
<organism evidence="8 9">
    <name type="scientific">Tritonibacter multivorans</name>
    <dbReference type="NCBI Taxonomy" id="928856"/>
    <lineage>
        <taxon>Bacteria</taxon>
        <taxon>Pseudomonadati</taxon>
        <taxon>Pseudomonadota</taxon>
        <taxon>Alphaproteobacteria</taxon>
        <taxon>Rhodobacterales</taxon>
        <taxon>Paracoccaceae</taxon>
        <taxon>Tritonibacter</taxon>
    </lineage>
</organism>
<evidence type="ECO:0000256" key="5">
    <source>
        <dbReference type="ARBA" id="ARBA00023163"/>
    </source>
</evidence>
<keyword evidence="1 6" id="KW-0597">Phosphoprotein</keyword>
<evidence type="ECO:0000256" key="2">
    <source>
        <dbReference type="ARBA" id="ARBA00023012"/>
    </source>
</evidence>
<evidence type="ECO:0000256" key="4">
    <source>
        <dbReference type="ARBA" id="ARBA00023125"/>
    </source>
</evidence>
<sequence length="148" mass="15873">MSAAMGHVLLVEDEINIAEAIRFLLTREGWQVDVHANGSDAVAKITECAPDLVILDLMLPGKSGLEIIKELRQQDSFSDLPVLMLTARGAIKDREMAEKAGVTRFMTKPFANSEVLTAVRDLRAQALQRQGASDAEAGSVAAVAAKQG</sequence>
<evidence type="ECO:0000256" key="3">
    <source>
        <dbReference type="ARBA" id="ARBA00023015"/>
    </source>
</evidence>
<gene>
    <name evidence="8" type="primary">yycF_3</name>
    <name evidence="8" type="ORF">TRM7557_03400</name>
</gene>
<dbReference type="Gene3D" id="3.40.50.2300">
    <property type="match status" value="1"/>
</dbReference>
<keyword evidence="2" id="KW-0902">Two-component regulatory system</keyword>
<dbReference type="AlphaFoldDB" id="A0A0P1GHF1"/>
<dbReference type="InterPro" id="IPR001789">
    <property type="entry name" value="Sig_transdc_resp-reg_receiver"/>
</dbReference>
<keyword evidence="5" id="KW-0804">Transcription</keyword>
<dbReference type="SMART" id="SM00448">
    <property type="entry name" value="REC"/>
    <property type="match status" value="1"/>
</dbReference>
<dbReference type="Proteomes" id="UP000052022">
    <property type="component" value="Unassembled WGS sequence"/>
</dbReference>
<keyword evidence="9" id="KW-1185">Reference proteome</keyword>
<keyword evidence="4" id="KW-0238">DNA-binding</keyword>
<dbReference type="EMBL" id="CYSD01000042">
    <property type="protein sequence ID" value="CUH81391.1"/>
    <property type="molecule type" value="Genomic_DNA"/>
</dbReference>
<evidence type="ECO:0000313" key="8">
    <source>
        <dbReference type="EMBL" id="CUH81391.1"/>
    </source>
</evidence>
<evidence type="ECO:0000313" key="9">
    <source>
        <dbReference type="Proteomes" id="UP000052022"/>
    </source>
</evidence>
<reference evidence="8 9" key="1">
    <citation type="submission" date="2015-09" db="EMBL/GenBank/DDBJ databases">
        <authorList>
            <consortium name="Swine Surveillance"/>
        </authorList>
    </citation>
    <scope>NUCLEOTIDE SEQUENCE [LARGE SCALE GENOMIC DNA]</scope>
    <source>
        <strain evidence="8 9">CECT 7557</strain>
    </source>
</reference>
<evidence type="ECO:0000259" key="7">
    <source>
        <dbReference type="PROSITE" id="PS50110"/>
    </source>
</evidence>
<keyword evidence="3" id="KW-0805">Transcription regulation</keyword>